<dbReference type="PANTHER" id="PTHR43398">
    <property type="entry name" value="DOLICHOL-PHOSPHATE MANNOSYLTRANSFERASE SUBUNIT 1"/>
    <property type="match status" value="1"/>
</dbReference>
<protein>
    <recommendedName>
        <fullName evidence="5">Glycosyltransferase 2-like domain-containing protein</fullName>
    </recommendedName>
</protein>
<dbReference type="InterPro" id="IPR039528">
    <property type="entry name" value="DPM1-like"/>
</dbReference>
<proteinExistence type="predicted"/>
<evidence type="ECO:0000256" key="1">
    <source>
        <dbReference type="ARBA" id="ARBA00022676"/>
    </source>
</evidence>
<name>A0A2H0R9I7_UNCKA</name>
<reference evidence="3 4" key="1">
    <citation type="submission" date="2017-09" db="EMBL/GenBank/DDBJ databases">
        <title>Depth-based differentiation of microbial function through sediment-hosted aquifers and enrichment of novel symbionts in the deep terrestrial subsurface.</title>
        <authorList>
            <person name="Probst A.J."/>
            <person name="Ladd B."/>
            <person name="Jarett J.K."/>
            <person name="Geller-Mcgrath D.E."/>
            <person name="Sieber C.M."/>
            <person name="Emerson J.B."/>
            <person name="Anantharaman K."/>
            <person name="Thomas B.C."/>
            <person name="Malmstrom R."/>
            <person name="Stieglmeier M."/>
            <person name="Klingl A."/>
            <person name="Woyke T."/>
            <person name="Ryan C.M."/>
            <person name="Banfield J.F."/>
        </authorList>
    </citation>
    <scope>NUCLEOTIDE SEQUENCE [LARGE SCALE GENOMIC DNA]</scope>
    <source>
        <strain evidence="3">CG10_big_fil_rev_8_21_14_0_10_32_10</strain>
    </source>
</reference>
<evidence type="ECO:0000313" key="4">
    <source>
        <dbReference type="Proteomes" id="UP000230214"/>
    </source>
</evidence>
<dbReference type="Proteomes" id="UP000230214">
    <property type="component" value="Unassembled WGS sequence"/>
</dbReference>
<accession>A0A2H0R9I7</accession>
<keyword evidence="1" id="KW-0328">Glycosyltransferase</keyword>
<organism evidence="3 4">
    <name type="scientific">candidate division WWE3 bacterium CG10_big_fil_rev_8_21_14_0_10_32_10</name>
    <dbReference type="NCBI Taxonomy" id="1975090"/>
    <lineage>
        <taxon>Bacteria</taxon>
        <taxon>Katanobacteria</taxon>
    </lineage>
</organism>
<gene>
    <name evidence="3" type="ORF">COV24_05180</name>
</gene>
<dbReference type="EMBL" id="PCXU01000044">
    <property type="protein sequence ID" value="PIR43016.1"/>
    <property type="molecule type" value="Genomic_DNA"/>
</dbReference>
<evidence type="ECO:0000256" key="2">
    <source>
        <dbReference type="ARBA" id="ARBA00022679"/>
    </source>
</evidence>
<dbReference type="GO" id="GO:0016020">
    <property type="term" value="C:membrane"/>
    <property type="evidence" value="ECO:0007669"/>
    <property type="project" value="GOC"/>
</dbReference>
<dbReference type="PANTHER" id="PTHR43398:SF1">
    <property type="entry name" value="DOLICHOL-PHOSPHATE MANNOSYLTRANSFERASE SUBUNIT 1"/>
    <property type="match status" value="1"/>
</dbReference>
<evidence type="ECO:0000313" key="3">
    <source>
        <dbReference type="EMBL" id="PIR43016.1"/>
    </source>
</evidence>
<dbReference type="GO" id="GO:0004582">
    <property type="term" value="F:dolichyl-phosphate beta-D-mannosyltransferase activity"/>
    <property type="evidence" value="ECO:0007669"/>
    <property type="project" value="InterPro"/>
</dbReference>
<dbReference type="GO" id="GO:0009247">
    <property type="term" value="P:glycolipid biosynthetic process"/>
    <property type="evidence" value="ECO:0007669"/>
    <property type="project" value="TreeGrafter"/>
</dbReference>
<sequence length="280" mass="31662">MKDNIHSYSESESKASTVPLPVVMIANSHHYGEDLTSFIDGIYDSCGSDIIVLVSMNRALYPDDVALAENTIGIYKEEYGREVKVVASEIAGTSNAIKYLNGLAEALLLGDPIIEIDPGGAHDTRQIPEFINSLKEYDIALSTRFSNGGKNAYPFQRVFASWFVTRLSNIFLNTDLTDAASGFEGFRSYVLKEIFDRYPPEEWLCVTHGPMHMIQTEMRAVLSWYNDVNDNIWTVEEIPIYYGAAKKGVTLPFSYFIDALQCFIKIYVKKRHLKERLIIK</sequence>
<dbReference type="AlphaFoldDB" id="A0A2H0R9I7"/>
<evidence type="ECO:0008006" key="5">
    <source>
        <dbReference type="Google" id="ProtNLM"/>
    </source>
</evidence>
<comment type="caution">
    <text evidence="3">The sequence shown here is derived from an EMBL/GenBank/DDBJ whole genome shotgun (WGS) entry which is preliminary data.</text>
</comment>
<keyword evidence="2" id="KW-0808">Transferase</keyword>